<protein>
    <submittedName>
        <fullName evidence="2">Thioredoxin</fullName>
    </submittedName>
</protein>
<sequence>MLRVGDVMQCLTSMEELDKEVLENPMLLVYSSGGMCSVCTVLKGKVKIMMHKYPKMKAVEIDGDEHPEITSQLSIFTLPAIAIYINGKEVLREARNISLELLDEKISRLYDLLYN</sequence>
<dbReference type="EMBL" id="QAMZ01000043">
    <property type="protein sequence ID" value="PWL53001.1"/>
    <property type="molecule type" value="Genomic_DNA"/>
</dbReference>
<evidence type="ECO:0000313" key="3">
    <source>
        <dbReference type="Proteomes" id="UP000246114"/>
    </source>
</evidence>
<organism evidence="2 3">
    <name type="scientific">Clostridium cadaveris</name>
    <dbReference type="NCBI Taxonomy" id="1529"/>
    <lineage>
        <taxon>Bacteria</taxon>
        <taxon>Bacillati</taxon>
        <taxon>Bacillota</taxon>
        <taxon>Clostridia</taxon>
        <taxon>Eubacteriales</taxon>
        <taxon>Clostridiaceae</taxon>
        <taxon>Clostridium</taxon>
    </lineage>
</organism>
<dbReference type="CDD" id="cd02947">
    <property type="entry name" value="TRX_family"/>
    <property type="match status" value="1"/>
</dbReference>
<dbReference type="AlphaFoldDB" id="A0A316M4S3"/>
<evidence type="ECO:0000259" key="1">
    <source>
        <dbReference type="Pfam" id="PF00085"/>
    </source>
</evidence>
<name>A0A316M4S3_9CLOT</name>
<comment type="caution">
    <text evidence="2">The sequence shown here is derived from an EMBL/GenBank/DDBJ whole genome shotgun (WGS) entry which is preliminary data.</text>
</comment>
<accession>A0A316M4S3</accession>
<dbReference type="Gene3D" id="3.40.30.10">
    <property type="entry name" value="Glutaredoxin"/>
    <property type="match status" value="1"/>
</dbReference>
<dbReference type="InterPro" id="IPR036249">
    <property type="entry name" value="Thioredoxin-like_sf"/>
</dbReference>
<dbReference type="Proteomes" id="UP000246114">
    <property type="component" value="Unassembled WGS sequence"/>
</dbReference>
<dbReference type="OrthoDB" id="411356at2"/>
<reference evidence="2 3" key="1">
    <citation type="submission" date="2018-03" db="EMBL/GenBank/DDBJ databases">
        <title>The uncultured portion of the human microbiome is neutrally assembled.</title>
        <authorList>
            <person name="Jeraldo P."/>
            <person name="Boardman L."/>
            <person name="White B.A."/>
            <person name="Nelson H."/>
            <person name="Goldenfeld N."/>
            <person name="Chia N."/>
        </authorList>
    </citation>
    <scope>NUCLEOTIDE SEQUENCE [LARGE SCALE GENOMIC DNA]</scope>
    <source>
        <strain evidence="2">CIM:MAG 903</strain>
    </source>
</reference>
<feature type="domain" description="Thioredoxin" evidence="1">
    <location>
        <begin position="13"/>
        <end position="92"/>
    </location>
</feature>
<dbReference type="Pfam" id="PF00085">
    <property type="entry name" value="Thioredoxin"/>
    <property type="match status" value="1"/>
</dbReference>
<evidence type="ECO:0000313" key="2">
    <source>
        <dbReference type="EMBL" id="PWL53001.1"/>
    </source>
</evidence>
<dbReference type="InterPro" id="IPR013766">
    <property type="entry name" value="Thioredoxin_domain"/>
</dbReference>
<proteinExistence type="predicted"/>
<dbReference type="SUPFAM" id="SSF52833">
    <property type="entry name" value="Thioredoxin-like"/>
    <property type="match status" value="1"/>
</dbReference>
<gene>
    <name evidence="2" type="ORF">DBY38_09000</name>
</gene>